<dbReference type="AlphaFoldDB" id="A0A2M6WI64"/>
<evidence type="ECO:0000313" key="1">
    <source>
        <dbReference type="EMBL" id="PIT92465.1"/>
    </source>
</evidence>
<accession>A0A2M6WI64</accession>
<comment type="caution">
    <text evidence="1">The sequence shown here is derived from an EMBL/GenBank/DDBJ whole genome shotgun (WGS) entry which is preliminary data.</text>
</comment>
<gene>
    <name evidence="1" type="ORF">COU08_02290</name>
</gene>
<reference evidence="2" key="1">
    <citation type="submission" date="2017-09" db="EMBL/GenBank/DDBJ databases">
        <title>Depth-based differentiation of microbial function through sediment-hosted aquifers and enrichment of novel symbionts in the deep terrestrial subsurface.</title>
        <authorList>
            <person name="Probst A.J."/>
            <person name="Ladd B."/>
            <person name="Jarett J.K."/>
            <person name="Geller-Mcgrath D.E."/>
            <person name="Sieber C.M.K."/>
            <person name="Emerson J.B."/>
            <person name="Anantharaman K."/>
            <person name="Thomas B.C."/>
            <person name="Malmstrom R."/>
            <person name="Stieglmeier M."/>
            <person name="Klingl A."/>
            <person name="Woyke T."/>
            <person name="Ryan C.M."/>
            <person name="Banfield J.F."/>
        </authorList>
    </citation>
    <scope>NUCLEOTIDE SEQUENCE [LARGE SCALE GENOMIC DNA]</scope>
</reference>
<proteinExistence type="predicted"/>
<evidence type="ECO:0000313" key="2">
    <source>
        <dbReference type="Proteomes" id="UP000228635"/>
    </source>
</evidence>
<dbReference type="EMBL" id="PFBA01000021">
    <property type="protein sequence ID" value="PIT92465.1"/>
    <property type="molecule type" value="Genomic_DNA"/>
</dbReference>
<protein>
    <submittedName>
        <fullName evidence="1">Uncharacterized protein</fullName>
    </submittedName>
</protein>
<organism evidence="1 2">
    <name type="scientific">Candidatus Harrisonbacteria bacterium CG10_big_fil_rev_8_21_14_0_10_42_17</name>
    <dbReference type="NCBI Taxonomy" id="1974584"/>
    <lineage>
        <taxon>Bacteria</taxon>
        <taxon>Candidatus Harrisoniibacteriota</taxon>
    </lineage>
</organism>
<dbReference type="Proteomes" id="UP000228635">
    <property type="component" value="Unassembled WGS sequence"/>
</dbReference>
<sequence>MNHEEAVWTLATALEIGKEKVEEGGGEFLDYLEEAREVLGDEVSSIPEIRFGARLCLLLRTKSGPQRLEQFVTAVIEIIPEQKYVEELVVATVREFREGRNDEPVVREKEFEEYRKRQSQFISKILGKSEPIPIRPRRKERRKTHTELVPCPDCGLEKRCDAKTKNFRCKCGFESPFPLEKTHR</sequence>
<name>A0A2M6WI64_9BACT</name>